<reference evidence="1" key="1">
    <citation type="journal article" date="2015" name="Nature">
        <title>Complex archaea that bridge the gap between prokaryotes and eukaryotes.</title>
        <authorList>
            <person name="Spang A."/>
            <person name="Saw J.H."/>
            <person name="Jorgensen S.L."/>
            <person name="Zaremba-Niedzwiedzka K."/>
            <person name="Martijn J."/>
            <person name="Lind A.E."/>
            <person name="van Eijk R."/>
            <person name="Schleper C."/>
            <person name="Guy L."/>
            <person name="Ettema T.J."/>
        </authorList>
    </citation>
    <scope>NUCLEOTIDE SEQUENCE</scope>
</reference>
<accession>A0A0F9DQJ1</accession>
<name>A0A0F9DQJ1_9ZZZZ</name>
<sequence>MNRRDEQELRAAVPEDVFRALSDNPDDKWALDKLLDEYEQEAREQVARKLAVKNRTRQAVRKVKAVKRMIVRNTDGGNALTHWLNKHE</sequence>
<organism evidence="1">
    <name type="scientific">marine sediment metagenome</name>
    <dbReference type="NCBI Taxonomy" id="412755"/>
    <lineage>
        <taxon>unclassified sequences</taxon>
        <taxon>metagenomes</taxon>
        <taxon>ecological metagenomes</taxon>
    </lineage>
</organism>
<comment type="caution">
    <text evidence="1">The sequence shown here is derived from an EMBL/GenBank/DDBJ whole genome shotgun (WGS) entry which is preliminary data.</text>
</comment>
<dbReference type="EMBL" id="LAZR01027991">
    <property type="protein sequence ID" value="KKL63964.1"/>
    <property type="molecule type" value="Genomic_DNA"/>
</dbReference>
<gene>
    <name evidence="1" type="ORF">LCGC14_2169850</name>
</gene>
<proteinExistence type="predicted"/>
<evidence type="ECO:0000313" key="1">
    <source>
        <dbReference type="EMBL" id="KKL63964.1"/>
    </source>
</evidence>
<protein>
    <submittedName>
        <fullName evidence="1">Uncharacterized protein</fullName>
    </submittedName>
</protein>
<dbReference type="AlphaFoldDB" id="A0A0F9DQJ1"/>